<dbReference type="KEGG" id="ned:HUN01_22230"/>
<feature type="region of interest" description="Disordered" evidence="1">
    <location>
        <begin position="21"/>
        <end position="50"/>
    </location>
</feature>
<keyword evidence="3" id="KW-1185">Reference proteome</keyword>
<organism evidence="2 3">
    <name type="scientific">Nostoc edaphicum CCNP1411</name>
    <dbReference type="NCBI Taxonomy" id="1472755"/>
    <lineage>
        <taxon>Bacteria</taxon>
        <taxon>Bacillati</taxon>
        <taxon>Cyanobacteriota</taxon>
        <taxon>Cyanophyceae</taxon>
        <taxon>Nostocales</taxon>
        <taxon>Nostocaceae</taxon>
        <taxon>Nostoc</taxon>
    </lineage>
</organism>
<reference evidence="3" key="1">
    <citation type="submission" date="2020-06" db="EMBL/GenBank/DDBJ databases">
        <title>Nostoc edaphicum CCNP1411 genome.</title>
        <authorList>
            <person name="Fidor A."/>
            <person name="Grabski M."/>
            <person name="Gawor J."/>
            <person name="Gromadka R."/>
            <person name="Wegrzyn G."/>
            <person name="Mazur-Marzec H."/>
        </authorList>
    </citation>
    <scope>NUCLEOTIDE SEQUENCE [LARGE SCALE GENOMIC DNA]</scope>
    <source>
        <strain evidence="3">CCNP1411</strain>
    </source>
</reference>
<dbReference type="RefSeq" id="WP_181928016.1">
    <property type="nucleotide sequence ID" value="NZ_CP054698.1"/>
</dbReference>
<evidence type="ECO:0000313" key="2">
    <source>
        <dbReference type="EMBL" id="QMS90171.1"/>
    </source>
</evidence>
<proteinExistence type="predicted"/>
<dbReference type="EMBL" id="CP054698">
    <property type="protein sequence ID" value="QMS90171.1"/>
    <property type="molecule type" value="Genomic_DNA"/>
</dbReference>
<evidence type="ECO:0000256" key="1">
    <source>
        <dbReference type="SAM" id="MobiDB-lite"/>
    </source>
</evidence>
<name>A0A7D7LGI2_9NOSO</name>
<accession>A0A7D7LGI2</accession>
<protein>
    <submittedName>
        <fullName evidence="2">Uncharacterized protein</fullName>
    </submittedName>
</protein>
<gene>
    <name evidence="2" type="ORF">HUN01_22230</name>
</gene>
<dbReference type="AlphaFoldDB" id="A0A7D7LGI2"/>
<sequence>MVRITISDLHPIGEEKQLNELTDQEMKTVEGGARRRRRSSRTSVNDPSGIVSELNDRYDNWLNVLNDKLGDVQTEIVESL</sequence>
<dbReference type="Proteomes" id="UP000514713">
    <property type="component" value="Chromosome"/>
</dbReference>
<evidence type="ECO:0000313" key="3">
    <source>
        <dbReference type="Proteomes" id="UP000514713"/>
    </source>
</evidence>